<comment type="caution">
    <text evidence="2">The sequence shown here is derived from an EMBL/GenBank/DDBJ whole genome shotgun (WGS) entry which is preliminary data.</text>
</comment>
<evidence type="ECO:0000313" key="3">
    <source>
        <dbReference type="Proteomes" id="UP001273166"/>
    </source>
</evidence>
<dbReference type="EMBL" id="JAUDZG010000002">
    <property type="protein sequence ID" value="KAK3308118.1"/>
    <property type="molecule type" value="Genomic_DNA"/>
</dbReference>
<feature type="compositionally biased region" description="Polar residues" evidence="1">
    <location>
        <begin position="32"/>
        <end position="51"/>
    </location>
</feature>
<evidence type="ECO:0000256" key="1">
    <source>
        <dbReference type="SAM" id="MobiDB-lite"/>
    </source>
</evidence>
<sequence>MGSRHRLAVPSRASQLRRAISSRDTEPDQAVLFSSSNRQGMGNHGHSSLEASASLGYGGGGRGGTQLQDFGSRWANGKDLLWVLDAAKDILRLKSRILHNASIWTHYQRPTSEGFTNRDMADRCSGEIDGFRSNVAHRALARQAWRRRGATVEDLITAIAVRFSAIASDETTRAKLFSHLNAKTILAPVTLKITTQQQISVRVEH</sequence>
<dbReference type="GeneID" id="87886566"/>
<dbReference type="AlphaFoldDB" id="A0AAJ0M3Z4"/>
<reference evidence="2" key="1">
    <citation type="journal article" date="2023" name="Mol. Phylogenet. Evol.">
        <title>Genome-scale phylogeny and comparative genomics of the fungal order Sordariales.</title>
        <authorList>
            <person name="Hensen N."/>
            <person name="Bonometti L."/>
            <person name="Westerberg I."/>
            <person name="Brannstrom I.O."/>
            <person name="Guillou S."/>
            <person name="Cros-Aarteil S."/>
            <person name="Calhoun S."/>
            <person name="Haridas S."/>
            <person name="Kuo A."/>
            <person name="Mondo S."/>
            <person name="Pangilinan J."/>
            <person name="Riley R."/>
            <person name="LaButti K."/>
            <person name="Andreopoulos B."/>
            <person name="Lipzen A."/>
            <person name="Chen C."/>
            <person name="Yan M."/>
            <person name="Daum C."/>
            <person name="Ng V."/>
            <person name="Clum A."/>
            <person name="Steindorff A."/>
            <person name="Ohm R.A."/>
            <person name="Martin F."/>
            <person name="Silar P."/>
            <person name="Natvig D.O."/>
            <person name="Lalanne C."/>
            <person name="Gautier V."/>
            <person name="Ament-Velasquez S.L."/>
            <person name="Kruys A."/>
            <person name="Hutchinson M.I."/>
            <person name="Powell A.J."/>
            <person name="Barry K."/>
            <person name="Miller A.N."/>
            <person name="Grigoriev I.V."/>
            <person name="Debuchy R."/>
            <person name="Gladieux P."/>
            <person name="Hiltunen Thoren M."/>
            <person name="Johannesson H."/>
        </authorList>
    </citation>
    <scope>NUCLEOTIDE SEQUENCE</scope>
    <source>
        <strain evidence="2">CBS 333.67</strain>
    </source>
</reference>
<evidence type="ECO:0000313" key="2">
    <source>
        <dbReference type="EMBL" id="KAK3308118.1"/>
    </source>
</evidence>
<accession>A0AAJ0M3Z4</accession>
<name>A0AAJ0M3Z4_9PEZI</name>
<dbReference type="RefSeq" id="XP_062723898.1">
    <property type="nucleotide sequence ID" value="XM_062867737.1"/>
</dbReference>
<reference evidence="2" key="2">
    <citation type="submission" date="2023-06" db="EMBL/GenBank/DDBJ databases">
        <authorList>
            <consortium name="Lawrence Berkeley National Laboratory"/>
            <person name="Mondo S.J."/>
            <person name="Hensen N."/>
            <person name="Bonometti L."/>
            <person name="Westerberg I."/>
            <person name="Brannstrom I.O."/>
            <person name="Guillou S."/>
            <person name="Cros-Aarteil S."/>
            <person name="Calhoun S."/>
            <person name="Haridas S."/>
            <person name="Kuo A."/>
            <person name="Pangilinan J."/>
            <person name="Riley R."/>
            <person name="Labutti K."/>
            <person name="Andreopoulos B."/>
            <person name="Lipzen A."/>
            <person name="Chen C."/>
            <person name="Yanf M."/>
            <person name="Daum C."/>
            <person name="Ng V."/>
            <person name="Clum A."/>
            <person name="Steindorff A."/>
            <person name="Ohm R."/>
            <person name="Martin F."/>
            <person name="Silar P."/>
            <person name="Natvig D."/>
            <person name="Lalanne C."/>
            <person name="Gautier V."/>
            <person name="Ament-Velasquez S.L."/>
            <person name="Kruys A."/>
            <person name="Hutchinson M.I."/>
            <person name="Powell A.J."/>
            <person name="Barry K."/>
            <person name="Miller A.N."/>
            <person name="Grigoriev I.V."/>
            <person name="Debuchy R."/>
            <person name="Gladieux P."/>
            <person name="Thoren M.H."/>
            <person name="Johannesson H."/>
        </authorList>
    </citation>
    <scope>NUCLEOTIDE SEQUENCE</scope>
    <source>
        <strain evidence="2">CBS 333.67</strain>
    </source>
</reference>
<feature type="region of interest" description="Disordered" evidence="1">
    <location>
        <begin position="1"/>
        <end position="57"/>
    </location>
</feature>
<keyword evidence="3" id="KW-1185">Reference proteome</keyword>
<organism evidence="2 3">
    <name type="scientific">Chaetomium strumarium</name>
    <dbReference type="NCBI Taxonomy" id="1170767"/>
    <lineage>
        <taxon>Eukaryota</taxon>
        <taxon>Fungi</taxon>
        <taxon>Dikarya</taxon>
        <taxon>Ascomycota</taxon>
        <taxon>Pezizomycotina</taxon>
        <taxon>Sordariomycetes</taxon>
        <taxon>Sordariomycetidae</taxon>
        <taxon>Sordariales</taxon>
        <taxon>Chaetomiaceae</taxon>
        <taxon>Chaetomium</taxon>
    </lineage>
</organism>
<protein>
    <submittedName>
        <fullName evidence="2">Uncharacterized protein</fullName>
    </submittedName>
</protein>
<gene>
    <name evidence="2" type="ORF">B0T15DRAFT_508622</name>
</gene>
<dbReference type="Proteomes" id="UP001273166">
    <property type="component" value="Unassembled WGS sequence"/>
</dbReference>
<proteinExistence type="predicted"/>